<dbReference type="Proteomes" id="UP000318431">
    <property type="component" value="Unassembled WGS sequence"/>
</dbReference>
<reference evidence="3 4" key="1">
    <citation type="journal article" date="2015" name="Stand. Genomic Sci.">
        <title>Genomic Encyclopedia of Bacterial and Archaeal Type Strains, Phase III: the genomes of soil and plant-associated and newly described type strains.</title>
        <authorList>
            <person name="Whitman W.B."/>
            <person name="Woyke T."/>
            <person name="Klenk H.P."/>
            <person name="Zhou Y."/>
            <person name="Lilburn T.G."/>
            <person name="Beck B.J."/>
            <person name="De Vos P."/>
            <person name="Vandamme P."/>
            <person name="Eisen J.A."/>
            <person name="Garrity G."/>
            <person name="Hugenholtz P."/>
            <person name="Kyrpides N.C."/>
        </authorList>
    </citation>
    <scope>NUCLEOTIDE SEQUENCE [LARGE SCALE GENOMIC DNA]</scope>
    <source>
        <strain evidence="3 4">CGMCC 1.10822</strain>
    </source>
</reference>
<evidence type="ECO:0000313" key="4">
    <source>
        <dbReference type="Proteomes" id="UP000318431"/>
    </source>
</evidence>
<dbReference type="Pfam" id="PF03544">
    <property type="entry name" value="TonB_C"/>
    <property type="match status" value="1"/>
</dbReference>
<name>A0A562R0H7_9BURK</name>
<evidence type="ECO:0000259" key="2">
    <source>
        <dbReference type="Pfam" id="PF03544"/>
    </source>
</evidence>
<dbReference type="OrthoDB" id="8911971at2"/>
<proteinExistence type="predicted"/>
<evidence type="ECO:0000256" key="1">
    <source>
        <dbReference type="SAM" id="SignalP"/>
    </source>
</evidence>
<protein>
    <submittedName>
        <fullName evidence="3">TonB-like protein</fullName>
    </submittedName>
</protein>
<dbReference type="EMBL" id="VLLB01000010">
    <property type="protein sequence ID" value="TWI61886.1"/>
    <property type="molecule type" value="Genomic_DNA"/>
</dbReference>
<comment type="caution">
    <text evidence="3">The sequence shown here is derived from an EMBL/GenBank/DDBJ whole genome shotgun (WGS) entry which is preliminary data.</text>
</comment>
<keyword evidence="1" id="KW-0732">Signal</keyword>
<dbReference type="GO" id="GO:0055085">
    <property type="term" value="P:transmembrane transport"/>
    <property type="evidence" value="ECO:0007669"/>
    <property type="project" value="InterPro"/>
</dbReference>
<evidence type="ECO:0000313" key="3">
    <source>
        <dbReference type="EMBL" id="TWI61886.1"/>
    </source>
</evidence>
<dbReference type="SUPFAM" id="SSF74653">
    <property type="entry name" value="TolA/TonB C-terminal domain"/>
    <property type="match status" value="1"/>
</dbReference>
<gene>
    <name evidence="3" type="ORF">IP91_04485</name>
</gene>
<dbReference type="AlphaFoldDB" id="A0A562R0H7"/>
<feature type="signal peptide" evidence="1">
    <location>
        <begin position="1"/>
        <end position="20"/>
    </location>
</feature>
<keyword evidence="4" id="KW-1185">Reference proteome</keyword>
<dbReference type="Gene3D" id="3.30.1150.10">
    <property type="match status" value="1"/>
</dbReference>
<feature type="chain" id="PRO_5021814766" evidence="1">
    <location>
        <begin position="21"/>
        <end position="164"/>
    </location>
</feature>
<accession>A0A562R0H7</accession>
<dbReference type="RefSeq" id="WP_158643188.1">
    <property type="nucleotide sequence ID" value="NZ_VLLB01000010.1"/>
</dbReference>
<dbReference type="InterPro" id="IPR037682">
    <property type="entry name" value="TonB_C"/>
</dbReference>
<sequence>MRSLVAVTALLALCASSVQADEYRMKAEEARTGTLLKRDAGFSSLPFDKTWEQLSEKDKARVRSMYVSMGPDDEPPFPAKGYKRLMRNLGAAQEKLQAEGMLDLGVMVGPDGRATEVKVYSSPDEQFVRVAANVLMLEQYKPARCHGIPCAQEFPFRFTFRLVH</sequence>
<feature type="domain" description="TonB C-terminal" evidence="2">
    <location>
        <begin position="95"/>
        <end position="160"/>
    </location>
</feature>
<organism evidence="3 4">
    <name type="scientific">Pseudoduganella lurida</name>
    <dbReference type="NCBI Taxonomy" id="1036180"/>
    <lineage>
        <taxon>Bacteria</taxon>
        <taxon>Pseudomonadati</taxon>
        <taxon>Pseudomonadota</taxon>
        <taxon>Betaproteobacteria</taxon>
        <taxon>Burkholderiales</taxon>
        <taxon>Oxalobacteraceae</taxon>
        <taxon>Telluria group</taxon>
        <taxon>Pseudoduganella</taxon>
    </lineage>
</organism>